<gene>
    <name evidence="9" type="ORF">A4X13_0g6122</name>
</gene>
<dbReference type="InterPro" id="IPR036869">
    <property type="entry name" value="J_dom_sf"/>
</dbReference>
<evidence type="ECO:0000256" key="8">
    <source>
        <dbReference type="SAM" id="SignalP"/>
    </source>
</evidence>
<keyword evidence="1 7" id="KW-0812">Transmembrane</keyword>
<protein>
    <submittedName>
        <fullName evidence="9">Uncharacterized protein</fullName>
    </submittedName>
</protein>
<feature type="region of interest" description="Disordered" evidence="6">
    <location>
        <begin position="338"/>
        <end position="382"/>
    </location>
</feature>
<sequence>MRFSRLALLCVFGALCVFLTTVSAATTTWDKDDQEIFSLQAALEKTEGKEANFYKILGVPRSAAFNDLKKAYRKKSLELHPDKQGGTKEAQERFERLGLINKILRDDRRKRYDHFLTNGFPKYNPSAGGWVYSRFRPGLISVVLLLVLLSCGAQALVIHLNWKRDVRRVQILRKAALVVGLGPRYAQVLAALRQHQRASASGDGPAVPSTKASLPVIKEKKVRVPLAGFVDLPAEPNPSTATAADWDEHERAVKKAVSDAATFAAAQAQQGGQPPRTVEMLVRSAGNTLDPTARSDRDVVEVLLSDPESGDWLPFDEASTTPKPDLMRRVWVATLISNATGGGASSSASTSSDRPDEKATSSAVEAAANGTGAKRSKPGKRR</sequence>
<dbReference type="PANTHER" id="PTHR44653:SF2">
    <property type="entry name" value="DNAJ HOMOLOG SUBFAMILY C MEMBER 1"/>
    <property type="match status" value="1"/>
</dbReference>
<dbReference type="AlphaFoldDB" id="A0A177TH38"/>
<dbReference type="EMBL" id="LWDF02000545">
    <property type="protein sequence ID" value="KAE8245022.1"/>
    <property type="molecule type" value="Genomic_DNA"/>
</dbReference>
<dbReference type="PRINTS" id="PR00625">
    <property type="entry name" value="JDOMAIN"/>
</dbReference>
<evidence type="ECO:0000256" key="2">
    <source>
        <dbReference type="ARBA" id="ARBA00022729"/>
    </source>
</evidence>
<evidence type="ECO:0000256" key="7">
    <source>
        <dbReference type="SAM" id="Phobius"/>
    </source>
</evidence>
<feature type="transmembrane region" description="Helical" evidence="7">
    <location>
        <begin position="139"/>
        <end position="162"/>
    </location>
</feature>
<evidence type="ECO:0000256" key="3">
    <source>
        <dbReference type="ARBA" id="ARBA00022989"/>
    </source>
</evidence>
<dbReference type="SMART" id="SM00271">
    <property type="entry name" value="DnaJ"/>
    <property type="match status" value="1"/>
</dbReference>
<dbReference type="PROSITE" id="PS50076">
    <property type="entry name" value="DNAJ_2"/>
    <property type="match status" value="1"/>
</dbReference>
<dbReference type="PANTHER" id="PTHR44653">
    <property type="entry name" value="DNAJ HOMOLOG SUBFAMILY C MEMBER 1"/>
    <property type="match status" value="1"/>
</dbReference>
<dbReference type="InterPro" id="IPR001623">
    <property type="entry name" value="DnaJ_domain"/>
</dbReference>
<keyword evidence="3 7" id="KW-1133">Transmembrane helix</keyword>
<dbReference type="SUPFAM" id="SSF46565">
    <property type="entry name" value="Chaperone J-domain"/>
    <property type="match status" value="1"/>
</dbReference>
<proteinExistence type="predicted"/>
<comment type="subcellular location">
    <subcellularLocation>
        <location evidence="5">Endomembrane system</location>
        <topology evidence="5">Single-pass membrane protein</topology>
    </subcellularLocation>
</comment>
<dbReference type="CDD" id="cd06257">
    <property type="entry name" value="DnaJ"/>
    <property type="match status" value="1"/>
</dbReference>
<dbReference type="Proteomes" id="UP000077521">
    <property type="component" value="Unassembled WGS sequence"/>
</dbReference>
<dbReference type="GO" id="GO:0012505">
    <property type="term" value="C:endomembrane system"/>
    <property type="evidence" value="ECO:0007669"/>
    <property type="project" value="UniProtKB-SubCell"/>
</dbReference>
<evidence type="ECO:0000256" key="1">
    <source>
        <dbReference type="ARBA" id="ARBA00022692"/>
    </source>
</evidence>
<keyword evidence="4 7" id="KW-0472">Membrane</keyword>
<organism evidence="9 10">
    <name type="scientific">Tilletia indica</name>
    <dbReference type="NCBI Taxonomy" id="43049"/>
    <lineage>
        <taxon>Eukaryota</taxon>
        <taxon>Fungi</taxon>
        <taxon>Dikarya</taxon>
        <taxon>Basidiomycota</taxon>
        <taxon>Ustilaginomycotina</taxon>
        <taxon>Exobasidiomycetes</taxon>
        <taxon>Tilletiales</taxon>
        <taxon>Tilletiaceae</taxon>
        <taxon>Tilletia</taxon>
    </lineage>
</organism>
<evidence type="ECO:0000256" key="6">
    <source>
        <dbReference type="SAM" id="MobiDB-lite"/>
    </source>
</evidence>
<evidence type="ECO:0000256" key="5">
    <source>
        <dbReference type="ARBA" id="ARBA00037847"/>
    </source>
</evidence>
<name>A0A177TH38_9BASI</name>
<comment type="caution">
    <text evidence="9">The sequence shown here is derived from an EMBL/GenBank/DDBJ whole genome shotgun (WGS) entry which is preliminary data.</text>
</comment>
<dbReference type="Gene3D" id="1.10.287.110">
    <property type="entry name" value="DnaJ domain"/>
    <property type="match status" value="1"/>
</dbReference>
<reference evidence="9" key="2">
    <citation type="journal article" date="2019" name="IMA Fungus">
        <title>Genome sequencing and comparison of five Tilletia species to identify candidate genes for the detection of regulated species infecting wheat.</title>
        <authorList>
            <person name="Nguyen H.D.T."/>
            <person name="Sultana T."/>
            <person name="Kesanakurti P."/>
            <person name="Hambleton S."/>
        </authorList>
    </citation>
    <scope>NUCLEOTIDE SEQUENCE</scope>
    <source>
        <strain evidence="9">DAOMC 236416</strain>
    </source>
</reference>
<reference evidence="9" key="1">
    <citation type="submission" date="2016-04" db="EMBL/GenBank/DDBJ databases">
        <authorList>
            <person name="Nguyen H.D."/>
            <person name="Samba Siva P."/>
            <person name="Cullis J."/>
            <person name="Levesque C.A."/>
            <person name="Hambleton S."/>
        </authorList>
    </citation>
    <scope>NUCLEOTIDE SEQUENCE</scope>
    <source>
        <strain evidence="9">DAOMC 236416</strain>
    </source>
</reference>
<evidence type="ECO:0000313" key="10">
    <source>
        <dbReference type="Proteomes" id="UP000077521"/>
    </source>
</evidence>
<feature type="signal peptide" evidence="8">
    <location>
        <begin position="1"/>
        <end position="24"/>
    </location>
</feature>
<dbReference type="Pfam" id="PF00226">
    <property type="entry name" value="DnaJ"/>
    <property type="match status" value="1"/>
</dbReference>
<evidence type="ECO:0000313" key="9">
    <source>
        <dbReference type="EMBL" id="KAE8245022.1"/>
    </source>
</evidence>
<feature type="chain" id="PRO_5043523034" evidence="8">
    <location>
        <begin position="25"/>
        <end position="382"/>
    </location>
</feature>
<keyword evidence="2 8" id="KW-0732">Signal</keyword>
<dbReference type="InterPro" id="IPR052606">
    <property type="entry name" value="DnaJ_domain_protein"/>
</dbReference>
<keyword evidence="10" id="KW-1185">Reference proteome</keyword>
<evidence type="ECO:0000256" key="4">
    <source>
        <dbReference type="ARBA" id="ARBA00023136"/>
    </source>
</evidence>
<accession>A0A177TH38</accession>